<feature type="chain" id="PRO_5030990092" evidence="2">
    <location>
        <begin position="33"/>
        <end position="337"/>
    </location>
</feature>
<gene>
    <name evidence="3" type="ORF">FHW18_005134</name>
</gene>
<dbReference type="Gene3D" id="3.40.190.10">
    <property type="entry name" value="Periplasmic binding protein-like II"/>
    <property type="match status" value="1"/>
</dbReference>
<protein>
    <submittedName>
        <fullName evidence="3">Tripartite-type tricarboxylate transporter receptor subunit TctC</fullName>
    </submittedName>
</protein>
<dbReference type="PANTHER" id="PTHR42928:SF5">
    <property type="entry name" value="BLR1237 PROTEIN"/>
    <property type="match status" value="1"/>
</dbReference>
<dbReference type="PANTHER" id="PTHR42928">
    <property type="entry name" value="TRICARBOXYLATE-BINDING PROTEIN"/>
    <property type="match status" value="1"/>
</dbReference>
<dbReference type="Proteomes" id="UP000542125">
    <property type="component" value="Unassembled WGS sequence"/>
</dbReference>
<proteinExistence type="inferred from homology"/>
<keyword evidence="2" id="KW-0732">Signal</keyword>
<keyword evidence="4" id="KW-1185">Reference proteome</keyword>
<evidence type="ECO:0000313" key="3">
    <source>
        <dbReference type="EMBL" id="NYE85815.1"/>
    </source>
</evidence>
<comment type="caution">
    <text evidence="3">The sequence shown here is derived from an EMBL/GenBank/DDBJ whole genome shotgun (WGS) entry which is preliminary data.</text>
</comment>
<evidence type="ECO:0000256" key="1">
    <source>
        <dbReference type="ARBA" id="ARBA00006987"/>
    </source>
</evidence>
<dbReference type="PIRSF" id="PIRSF017082">
    <property type="entry name" value="YflP"/>
    <property type="match status" value="1"/>
</dbReference>
<evidence type="ECO:0000256" key="2">
    <source>
        <dbReference type="SAM" id="SignalP"/>
    </source>
</evidence>
<dbReference type="InterPro" id="IPR042100">
    <property type="entry name" value="Bug_dom1"/>
</dbReference>
<dbReference type="CDD" id="cd13578">
    <property type="entry name" value="PBP2_Bug27"/>
    <property type="match status" value="1"/>
</dbReference>
<dbReference type="AlphaFoldDB" id="A0A7Y9LQB4"/>
<dbReference type="RefSeq" id="WP_179590237.1">
    <property type="nucleotide sequence ID" value="NZ_JACBYR010000003.1"/>
</dbReference>
<sequence length="337" mass="35005">MHPAIRRPRGALRSALALALPALVSLAPAAQAQAQSQAQDWPTRPIRMLVGFGPGGGTDIIARMVAQPLAEQLGQAVVIENKPGAGGTLAANTVARAAPDGHTVFVMNNGHAVSAAMYKQLPFDAVKDFAPVSTLCAQPLVVAVGKKNTAKDLPAFLAMAKASPGKLNYASVGVGSTQHFAAELLRQISGADIQHIPYKGTPNAVAAVLGGEVDMLVEVASPLLGHIRSGELKALAVTSPTRFGGLPDTPTAVESGVRGFDVTTWYALAFPAGTPQPVVDKMNRALTTVLSSDAVKQQMLSSACLAQASTPQALNQHLVAEINRWDDVRNKAGIAKE</sequence>
<accession>A0A7Y9LQB4</accession>
<reference evidence="3 4" key="1">
    <citation type="submission" date="2020-07" db="EMBL/GenBank/DDBJ databases">
        <title>Genomic Encyclopedia of Type Strains, Phase IV (KMG-V): Genome sequencing to study the core and pangenomes of soil and plant-associated prokaryotes.</title>
        <authorList>
            <person name="Whitman W."/>
        </authorList>
    </citation>
    <scope>NUCLEOTIDE SEQUENCE [LARGE SCALE GENOMIC DNA]</scope>
    <source>
        <strain evidence="3 4">SAS40</strain>
    </source>
</reference>
<dbReference type="InterPro" id="IPR005064">
    <property type="entry name" value="BUG"/>
</dbReference>
<keyword evidence="3" id="KW-0675">Receptor</keyword>
<evidence type="ECO:0000313" key="4">
    <source>
        <dbReference type="Proteomes" id="UP000542125"/>
    </source>
</evidence>
<dbReference type="SUPFAM" id="SSF53850">
    <property type="entry name" value="Periplasmic binding protein-like II"/>
    <property type="match status" value="1"/>
</dbReference>
<feature type="signal peptide" evidence="2">
    <location>
        <begin position="1"/>
        <end position="32"/>
    </location>
</feature>
<name>A0A7Y9LQB4_9BURK</name>
<dbReference type="EMBL" id="JACBYR010000003">
    <property type="protein sequence ID" value="NYE85815.1"/>
    <property type="molecule type" value="Genomic_DNA"/>
</dbReference>
<organism evidence="3 4">
    <name type="scientific">Pigmentiphaga litoralis</name>
    <dbReference type="NCBI Taxonomy" id="516702"/>
    <lineage>
        <taxon>Bacteria</taxon>
        <taxon>Pseudomonadati</taxon>
        <taxon>Pseudomonadota</taxon>
        <taxon>Betaproteobacteria</taxon>
        <taxon>Burkholderiales</taxon>
        <taxon>Alcaligenaceae</taxon>
        <taxon>Pigmentiphaga</taxon>
    </lineage>
</organism>
<comment type="similarity">
    <text evidence="1">Belongs to the UPF0065 (bug) family.</text>
</comment>
<dbReference type="Gene3D" id="3.40.190.150">
    <property type="entry name" value="Bordetella uptake gene, domain 1"/>
    <property type="match status" value="1"/>
</dbReference>
<dbReference type="Pfam" id="PF03401">
    <property type="entry name" value="TctC"/>
    <property type="match status" value="1"/>
</dbReference>